<evidence type="ECO:0000256" key="1">
    <source>
        <dbReference type="ARBA" id="ARBA00022490"/>
    </source>
</evidence>
<dbReference type="PANTHER" id="PTHR33692:SF1">
    <property type="entry name" value="RIBOSOME MATURATION FACTOR RIMM"/>
    <property type="match status" value="1"/>
</dbReference>
<comment type="subunit">
    <text evidence="5">Binds ribosomal protein uS19.</text>
</comment>
<dbReference type="InterPro" id="IPR036976">
    <property type="entry name" value="RimM_N_sf"/>
</dbReference>
<dbReference type="GO" id="GO:0005840">
    <property type="term" value="C:ribosome"/>
    <property type="evidence" value="ECO:0007669"/>
    <property type="project" value="InterPro"/>
</dbReference>
<dbReference type="GO" id="GO:0006364">
    <property type="term" value="P:rRNA processing"/>
    <property type="evidence" value="ECO:0007669"/>
    <property type="project" value="UniProtKB-UniRule"/>
</dbReference>
<evidence type="ECO:0000256" key="2">
    <source>
        <dbReference type="ARBA" id="ARBA00022517"/>
    </source>
</evidence>
<evidence type="ECO:0000256" key="3">
    <source>
        <dbReference type="ARBA" id="ARBA00022552"/>
    </source>
</evidence>
<evidence type="ECO:0000259" key="7">
    <source>
        <dbReference type="Pfam" id="PF24986"/>
    </source>
</evidence>
<evidence type="ECO:0000313" key="9">
    <source>
        <dbReference type="Proteomes" id="UP000309673"/>
    </source>
</evidence>
<name>A0A4U0FIE1_9BACL</name>
<protein>
    <recommendedName>
        <fullName evidence="5">Ribosome maturation factor RimM</fullName>
    </recommendedName>
</protein>
<comment type="caution">
    <text evidence="8">The sequence shown here is derived from an EMBL/GenBank/DDBJ whole genome shotgun (WGS) entry which is preliminary data.</text>
</comment>
<comment type="domain">
    <text evidence="5">The PRC barrel domain binds ribosomal protein uS19.</text>
</comment>
<keyword evidence="2 5" id="KW-0690">Ribosome biogenesis</keyword>
<dbReference type="Pfam" id="PF24986">
    <property type="entry name" value="PRC_RimM"/>
    <property type="match status" value="1"/>
</dbReference>
<comment type="subcellular location">
    <subcellularLocation>
        <location evidence="5">Cytoplasm</location>
    </subcellularLocation>
</comment>
<accession>A0A4U0FIE1</accession>
<dbReference type="NCBIfam" id="TIGR02273">
    <property type="entry name" value="16S_RimM"/>
    <property type="match status" value="1"/>
</dbReference>
<evidence type="ECO:0000256" key="4">
    <source>
        <dbReference type="ARBA" id="ARBA00023186"/>
    </source>
</evidence>
<dbReference type="SUPFAM" id="SSF50346">
    <property type="entry name" value="PRC-barrel domain"/>
    <property type="match status" value="1"/>
</dbReference>
<dbReference type="OrthoDB" id="9810331at2"/>
<evidence type="ECO:0000259" key="6">
    <source>
        <dbReference type="Pfam" id="PF01782"/>
    </source>
</evidence>
<dbReference type="InterPro" id="IPR011961">
    <property type="entry name" value="RimM"/>
</dbReference>
<dbReference type="PANTHER" id="PTHR33692">
    <property type="entry name" value="RIBOSOME MATURATION FACTOR RIMM"/>
    <property type="match status" value="1"/>
</dbReference>
<dbReference type="InterPro" id="IPR009000">
    <property type="entry name" value="Transl_B-barrel_sf"/>
</dbReference>
<feature type="domain" description="Ribosome maturation factor RimM PRC barrel" evidence="7">
    <location>
        <begin position="117"/>
        <end position="184"/>
    </location>
</feature>
<dbReference type="InterPro" id="IPR011033">
    <property type="entry name" value="PRC_barrel-like_sf"/>
</dbReference>
<gene>
    <name evidence="5 8" type="primary">rimM</name>
    <name evidence="8" type="ORF">E5161_04765</name>
</gene>
<dbReference type="GO" id="GO:0042274">
    <property type="term" value="P:ribosomal small subunit biogenesis"/>
    <property type="evidence" value="ECO:0007669"/>
    <property type="project" value="UniProtKB-UniRule"/>
</dbReference>
<dbReference type="AlphaFoldDB" id="A0A4U0FIE1"/>
<dbReference type="Pfam" id="PF01782">
    <property type="entry name" value="RimM"/>
    <property type="match status" value="1"/>
</dbReference>
<dbReference type="SUPFAM" id="SSF50447">
    <property type="entry name" value="Translation proteins"/>
    <property type="match status" value="1"/>
</dbReference>
<keyword evidence="1 5" id="KW-0963">Cytoplasm</keyword>
<keyword evidence="4 5" id="KW-0143">Chaperone</keyword>
<reference evidence="8 9" key="1">
    <citation type="submission" date="2019-04" db="EMBL/GenBank/DDBJ databases">
        <title>Cohnella sp. nov., isolated from soil.</title>
        <authorList>
            <person name="Kim W."/>
        </authorList>
    </citation>
    <scope>NUCLEOTIDE SEQUENCE [LARGE SCALE GENOMIC DNA]</scope>
    <source>
        <strain evidence="8 9">CAU 1483</strain>
    </source>
</reference>
<dbReference type="EMBL" id="SUPK01000002">
    <property type="protein sequence ID" value="TJY43212.1"/>
    <property type="molecule type" value="Genomic_DNA"/>
</dbReference>
<feature type="domain" description="RimM N-terminal" evidence="6">
    <location>
        <begin position="21"/>
        <end position="104"/>
    </location>
</feature>
<keyword evidence="9" id="KW-1185">Reference proteome</keyword>
<organism evidence="8 9">
    <name type="scientific">Cohnella pontilimi</name>
    <dbReference type="NCBI Taxonomy" id="2564100"/>
    <lineage>
        <taxon>Bacteria</taxon>
        <taxon>Bacillati</taxon>
        <taxon>Bacillota</taxon>
        <taxon>Bacilli</taxon>
        <taxon>Bacillales</taxon>
        <taxon>Paenibacillaceae</taxon>
        <taxon>Cohnella</taxon>
    </lineage>
</organism>
<dbReference type="InterPro" id="IPR056792">
    <property type="entry name" value="PRC_RimM"/>
</dbReference>
<dbReference type="HAMAP" id="MF_00014">
    <property type="entry name" value="Ribosome_mat_RimM"/>
    <property type="match status" value="1"/>
</dbReference>
<keyword evidence="3 5" id="KW-0698">rRNA processing</keyword>
<sequence>MRPALTIKEAAAVAEDRLLNVGKIVNTHGVRGEVRVWPQTDFPEVRFKSGNKLLLIPPESGESVTVEIQTAREQKNVYILKLKGFDEINEVEKFKGWDLKVGESDRVPLSEGEYYVRDIVGCSVVTEEGEPLGTITDVLTPGANDVWVVKRPGGKELLLPVIDDVVLDVDVAAKTVKVHLMEGLL</sequence>
<dbReference type="Proteomes" id="UP000309673">
    <property type="component" value="Unassembled WGS sequence"/>
</dbReference>
<dbReference type="Gene3D" id="2.40.30.60">
    <property type="entry name" value="RimM"/>
    <property type="match status" value="1"/>
</dbReference>
<dbReference type="Gene3D" id="2.30.30.240">
    <property type="entry name" value="PRC-barrel domain"/>
    <property type="match status" value="1"/>
</dbReference>
<dbReference type="InterPro" id="IPR002676">
    <property type="entry name" value="RimM_N"/>
</dbReference>
<dbReference type="GO" id="GO:0043022">
    <property type="term" value="F:ribosome binding"/>
    <property type="evidence" value="ECO:0007669"/>
    <property type="project" value="InterPro"/>
</dbReference>
<evidence type="ECO:0000313" key="8">
    <source>
        <dbReference type="EMBL" id="TJY43212.1"/>
    </source>
</evidence>
<comment type="function">
    <text evidence="5">An accessory protein needed during the final step in the assembly of 30S ribosomal subunit, possibly for assembly of the head region. Essential for efficient processing of 16S rRNA. May be needed both before and after RbfA during the maturation of 16S rRNA. It has affinity for free ribosomal 30S subunits but not for 70S ribosomes.</text>
</comment>
<dbReference type="GO" id="GO:0005737">
    <property type="term" value="C:cytoplasm"/>
    <property type="evidence" value="ECO:0007669"/>
    <property type="project" value="UniProtKB-SubCell"/>
</dbReference>
<comment type="similarity">
    <text evidence="5">Belongs to the RimM family.</text>
</comment>
<evidence type="ECO:0000256" key="5">
    <source>
        <dbReference type="HAMAP-Rule" id="MF_00014"/>
    </source>
</evidence>
<proteinExistence type="inferred from homology"/>